<dbReference type="AlphaFoldDB" id="A0AA47MXJ4"/>
<gene>
    <name evidence="2" type="ORF">N1851_012309</name>
</gene>
<organism evidence="2 3">
    <name type="scientific">Merluccius polli</name>
    <name type="common">Benguela hake</name>
    <name type="synonym">Merluccius cadenati</name>
    <dbReference type="NCBI Taxonomy" id="89951"/>
    <lineage>
        <taxon>Eukaryota</taxon>
        <taxon>Metazoa</taxon>
        <taxon>Chordata</taxon>
        <taxon>Craniata</taxon>
        <taxon>Vertebrata</taxon>
        <taxon>Euteleostomi</taxon>
        <taxon>Actinopterygii</taxon>
        <taxon>Neopterygii</taxon>
        <taxon>Teleostei</taxon>
        <taxon>Neoteleostei</taxon>
        <taxon>Acanthomorphata</taxon>
        <taxon>Zeiogadaria</taxon>
        <taxon>Gadariae</taxon>
        <taxon>Gadiformes</taxon>
        <taxon>Gadoidei</taxon>
        <taxon>Merlucciidae</taxon>
        <taxon>Merluccius</taxon>
    </lineage>
</organism>
<dbReference type="Proteomes" id="UP001174136">
    <property type="component" value="Unassembled WGS sequence"/>
</dbReference>
<evidence type="ECO:0000256" key="1">
    <source>
        <dbReference type="SAM" id="MobiDB-lite"/>
    </source>
</evidence>
<reference evidence="2" key="1">
    <citation type="journal article" date="2023" name="Front. Mar. Sci.">
        <title>A new Merluccius polli reference genome to investigate the effects of global change in West African waters.</title>
        <authorList>
            <person name="Mateo J.L."/>
            <person name="Blanco-Fernandez C."/>
            <person name="Garcia-Vazquez E."/>
            <person name="Machado-Schiaffino G."/>
        </authorList>
    </citation>
    <scope>NUCLEOTIDE SEQUENCE</scope>
    <source>
        <strain evidence="2">C29</strain>
        <tissue evidence="2">Fin</tissue>
    </source>
</reference>
<keyword evidence="3" id="KW-1185">Reference proteome</keyword>
<evidence type="ECO:0000313" key="2">
    <source>
        <dbReference type="EMBL" id="KAK0147990.1"/>
    </source>
</evidence>
<dbReference type="EMBL" id="JAOPHQ010002256">
    <property type="protein sequence ID" value="KAK0147990.1"/>
    <property type="molecule type" value="Genomic_DNA"/>
</dbReference>
<accession>A0AA47MXJ4</accession>
<protein>
    <submittedName>
        <fullName evidence="2">Uncharacterized protein</fullName>
    </submittedName>
</protein>
<proteinExistence type="predicted"/>
<comment type="caution">
    <text evidence="2">The sequence shown here is derived from an EMBL/GenBank/DDBJ whole genome shotgun (WGS) entry which is preliminary data.</text>
</comment>
<sequence length="130" mass="13511">MESVRTAFHAQLATVMDSLLAAAVCEIAKIFESSLCEQQAELAHKGEEISLLRGKLEHAERRLKVKGGGAGGGSEQQEEDGGQAAAGEGDGYLRQQSMAGAGKRASPSGVSPPPPPPPPPSAHKKGFHIM</sequence>
<feature type="region of interest" description="Disordered" evidence="1">
    <location>
        <begin position="63"/>
        <end position="130"/>
    </location>
</feature>
<evidence type="ECO:0000313" key="3">
    <source>
        <dbReference type="Proteomes" id="UP001174136"/>
    </source>
</evidence>
<name>A0AA47MXJ4_MERPO</name>
<feature type="compositionally biased region" description="Pro residues" evidence="1">
    <location>
        <begin position="110"/>
        <end position="121"/>
    </location>
</feature>